<dbReference type="Proteomes" id="UP000183410">
    <property type="component" value="Unassembled WGS sequence"/>
</dbReference>
<organism evidence="1 2">
    <name type="scientific">Paenibacillus algorifonticola</name>
    <dbReference type="NCBI Taxonomy" id="684063"/>
    <lineage>
        <taxon>Bacteria</taxon>
        <taxon>Bacillati</taxon>
        <taxon>Bacillota</taxon>
        <taxon>Bacilli</taxon>
        <taxon>Bacillales</taxon>
        <taxon>Paenibacillaceae</taxon>
        <taxon>Paenibacillus</taxon>
    </lineage>
</organism>
<evidence type="ECO:0000313" key="2">
    <source>
        <dbReference type="Proteomes" id="UP000183410"/>
    </source>
</evidence>
<evidence type="ECO:0000313" key="1">
    <source>
        <dbReference type="EMBL" id="SFF35970.1"/>
    </source>
</evidence>
<name>A0A1I2I2W5_9BACL</name>
<gene>
    <name evidence="1" type="ORF">SAMN04487969_12951</name>
</gene>
<reference evidence="2" key="1">
    <citation type="submission" date="2016-10" db="EMBL/GenBank/DDBJ databases">
        <authorList>
            <person name="Varghese N."/>
            <person name="Submissions S."/>
        </authorList>
    </citation>
    <scope>NUCLEOTIDE SEQUENCE [LARGE SCALE GENOMIC DNA]</scope>
    <source>
        <strain evidence="2">CGMCC 1.10223</strain>
    </source>
</reference>
<protein>
    <submittedName>
        <fullName evidence="1">Uncharacterized protein</fullName>
    </submittedName>
</protein>
<sequence>MSISVMILDPQNDFEKHFFLPVATESFFNQYWLPGIQHLKLKWVILFSTGVDIEEEDLQSIFAELNLLKEWADQNLEEEQRSRLFERVDGLKDKLPSAFQRKDAVVFIG</sequence>
<dbReference type="OrthoDB" id="513854at2"/>
<proteinExistence type="predicted"/>
<dbReference type="EMBL" id="FONN01000029">
    <property type="protein sequence ID" value="SFF35970.1"/>
    <property type="molecule type" value="Genomic_DNA"/>
</dbReference>
<dbReference type="AlphaFoldDB" id="A0A1I2I2W5"/>
<accession>A0A1I2I2W5</accession>
<keyword evidence="2" id="KW-1185">Reference proteome</keyword>
<dbReference type="RefSeq" id="WP_046234180.1">
    <property type="nucleotide sequence ID" value="NZ_FONN01000029.1"/>
</dbReference>